<dbReference type="InterPro" id="IPR051393">
    <property type="entry name" value="ABC_transporter_permease"/>
</dbReference>
<keyword evidence="3" id="KW-1003">Cell membrane</keyword>
<gene>
    <name evidence="9" type="ORF">E5161_20420</name>
</gene>
<dbReference type="InterPro" id="IPR000515">
    <property type="entry name" value="MetI-like"/>
</dbReference>
<dbReference type="SUPFAM" id="SSF161098">
    <property type="entry name" value="MetI-like"/>
    <property type="match status" value="1"/>
</dbReference>
<feature type="domain" description="ABC transmembrane type-1" evidence="8">
    <location>
        <begin position="76"/>
        <end position="290"/>
    </location>
</feature>
<keyword evidence="10" id="KW-1185">Reference proteome</keyword>
<dbReference type="GO" id="GO:0005886">
    <property type="term" value="C:plasma membrane"/>
    <property type="evidence" value="ECO:0007669"/>
    <property type="project" value="UniProtKB-SubCell"/>
</dbReference>
<feature type="transmembrane region" description="Helical" evidence="7">
    <location>
        <begin position="82"/>
        <end position="101"/>
    </location>
</feature>
<proteinExistence type="inferred from homology"/>
<feature type="transmembrane region" description="Helical" evidence="7">
    <location>
        <begin position="271"/>
        <end position="291"/>
    </location>
</feature>
<evidence type="ECO:0000256" key="5">
    <source>
        <dbReference type="ARBA" id="ARBA00022989"/>
    </source>
</evidence>
<dbReference type="PANTHER" id="PTHR30193:SF37">
    <property type="entry name" value="INNER MEMBRANE ABC TRANSPORTER PERMEASE PROTEIN YCJO"/>
    <property type="match status" value="1"/>
</dbReference>
<feature type="transmembrane region" description="Helical" evidence="7">
    <location>
        <begin position="163"/>
        <end position="188"/>
    </location>
</feature>
<protein>
    <submittedName>
        <fullName evidence="9">Sugar ABC transporter permease</fullName>
    </submittedName>
</protein>
<keyword evidence="5 7" id="KW-1133">Transmembrane helix</keyword>
<comment type="caution">
    <text evidence="9">The sequence shown here is derived from an EMBL/GenBank/DDBJ whole genome shotgun (WGS) entry which is preliminary data.</text>
</comment>
<name>A0A4U0F1E6_9BACL</name>
<keyword evidence="6 7" id="KW-0472">Membrane</keyword>
<evidence type="ECO:0000313" key="10">
    <source>
        <dbReference type="Proteomes" id="UP000309673"/>
    </source>
</evidence>
<evidence type="ECO:0000259" key="8">
    <source>
        <dbReference type="PROSITE" id="PS50928"/>
    </source>
</evidence>
<evidence type="ECO:0000256" key="4">
    <source>
        <dbReference type="ARBA" id="ARBA00022692"/>
    </source>
</evidence>
<dbReference type="GO" id="GO:0055085">
    <property type="term" value="P:transmembrane transport"/>
    <property type="evidence" value="ECO:0007669"/>
    <property type="project" value="InterPro"/>
</dbReference>
<evidence type="ECO:0000256" key="6">
    <source>
        <dbReference type="ARBA" id="ARBA00023136"/>
    </source>
</evidence>
<keyword evidence="4 7" id="KW-0812">Transmembrane</keyword>
<dbReference type="AlphaFoldDB" id="A0A4U0F1E6"/>
<dbReference type="PANTHER" id="PTHR30193">
    <property type="entry name" value="ABC TRANSPORTER PERMEASE PROTEIN"/>
    <property type="match status" value="1"/>
</dbReference>
<dbReference type="Gene3D" id="1.10.3720.10">
    <property type="entry name" value="MetI-like"/>
    <property type="match status" value="1"/>
</dbReference>
<sequence>MSKVHTLYRQYRLDRRFILLSLTPILLLFLVFSVVPIVWGIMLGFYQYSALYQESPFIWLDNYKNLFQDEVFTQSFWNTVKFVGFAFPVNIVLTLLIALGINKVRSAIWRNTLRTMFFLPTIAPLSGSAIIWSTMYKNDGGLFNLTLERLGLDAVPWLSDPSMAMWSVVLMTLWADIGFNIVIFMAGLDSIPVQFYEAARLDGASRFVVFWKMTLPLLQRTTLFVTVMTLISYFQMFPQFQVMTNGEPQNSTNVLALNIYTNAFQYNSMGYASAMATVLLLIIMIITLVQIRLGRSKWEY</sequence>
<comment type="subcellular location">
    <subcellularLocation>
        <location evidence="1 7">Cell membrane</location>
        <topology evidence="1 7">Multi-pass membrane protein</topology>
    </subcellularLocation>
</comment>
<accession>A0A4U0F1E6</accession>
<evidence type="ECO:0000256" key="1">
    <source>
        <dbReference type="ARBA" id="ARBA00004651"/>
    </source>
</evidence>
<dbReference type="EMBL" id="SUPK01000015">
    <property type="protein sequence ID" value="TJY38271.1"/>
    <property type="molecule type" value="Genomic_DNA"/>
</dbReference>
<dbReference type="Proteomes" id="UP000309673">
    <property type="component" value="Unassembled WGS sequence"/>
</dbReference>
<evidence type="ECO:0000256" key="2">
    <source>
        <dbReference type="ARBA" id="ARBA00022448"/>
    </source>
</evidence>
<dbReference type="InterPro" id="IPR035906">
    <property type="entry name" value="MetI-like_sf"/>
</dbReference>
<dbReference type="PROSITE" id="PS50928">
    <property type="entry name" value="ABC_TM1"/>
    <property type="match status" value="1"/>
</dbReference>
<feature type="transmembrane region" description="Helical" evidence="7">
    <location>
        <begin position="113"/>
        <end position="135"/>
    </location>
</feature>
<reference evidence="9 10" key="1">
    <citation type="submission" date="2019-04" db="EMBL/GenBank/DDBJ databases">
        <title>Cohnella sp. nov., isolated from soil.</title>
        <authorList>
            <person name="Kim W."/>
        </authorList>
    </citation>
    <scope>NUCLEOTIDE SEQUENCE [LARGE SCALE GENOMIC DNA]</scope>
    <source>
        <strain evidence="9 10">CAU 1483</strain>
    </source>
</reference>
<dbReference type="Pfam" id="PF00528">
    <property type="entry name" value="BPD_transp_1"/>
    <property type="match status" value="1"/>
</dbReference>
<evidence type="ECO:0000256" key="7">
    <source>
        <dbReference type="RuleBase" id="RU363032"/>
    </source>
</evidence>
<evidence type="ECO:0000313" key="9">
    <source>
        <dbReference type="EMBL" id="TJY38271.1"/>
    </source>
</evidence>
<organism evidence="9 10">
    <name type="scientific">Cohnella pontilimi</name>
    <dbReference type="NCBI Taxonomy" id="2564100"/>
    <lineage>
        <taxon>Bacteria</taxon>
        <taxon>Bacillati</taxon>
        <taxon>Bacillota</taxon>
        <taxon>Bacilli</taxon>
        <taxon>Bacillales</taxon>
        <taxon>Paenibacillaceae</taxon>
        <taxon>Cohnella</taxon>
    </lineage>
</organism>
<feature type="transmembrane region" description="Helical" evidence="7">
    <location>
        <begin position="209"/>
        <end position="234"/>
    </location>
</feature>
<comment type="similarity">
    <text evidence="7">Belongs to the binding-protein-dependent transport system permease family.</text>
</comment>
<dbReference type="CDD" id="cd06261">
    <property type="entry name" value="TM_PBP2"/>
    <property type="match status" value="1"/>
</dbReference>
<feature type="transmembrane region" description="Helical" evidence="7">
    <location>
        <begin position="17"/>
        <end position="46"/>
    </location>
</feature>
<dbReference type="RefSeq" id="WP_136779732.1">
    <property type="nucleotide sequence ID" value="NZ_SUPK01000015.1"/>
</dbReference>
<evidence type="ECO:0000256" key="3">
    <source>
        <dbReference type="ARBA" id="ARBA00022475"/>
    </source>
</evidence>
<keyword evidence="2 7" id="KW-0813">Transport</keyword>
<dbReference type="OrthoDB" id="9809173at2"/>